<dbReference type="InterPro" id="IPR002052">
    <property type="entry name" value="DNA_methylase_N6_adenine_CS"/>
</dbReference>
<feature type="region of interest" description="Disordered" evidence="1">
    <location>
        <begin position="72"/>
        <end position="92"/>
    </location>
</feature>
<dbReference type="InterPro" id="IPR029063">
    <property type="entry name" value="SAM-dependent_MTases_sf"/>
</dbReference>
<dbReference type="GO" id="GO:0003676">
    <property type="term" value="F:nucleic acid binding"/>
    <property type="evidence" value="ECO:0007669"/>
    <property type="project" value="InterPro"/>
</dbReference>
<dbReference type="CDD" id="cd02440">
    <property type="entry name" value="AdoMet_MTases"/>
    <property type="match status" value="1"/>
</dbReference>
<feature type="domain" description="Methyltransferase small" evidence="2">
    <location>
        <begin position="169"/>
        <end position="311"/>
    </location>
</feature>
<evidence type="ECO:0000256" key="1">
    <source>
        <dbReference type="SAM" id="MobiDB-lite"/>
    </source>
</evidence>
<accession>A0A543NI70</accession>
<dbReference type="RefSeq" id="WP_246062161.1">
    <property type="nucleotide sequence ID" value="NZ_VFQC01000001.1"/>
</dbReference>
<proteinExistence type="predicted"/>
<reference evidence="3 4" key="1">
    <citation type="submission" date="2019-06" db="EMBL/GenBank/DDBJ databases">
        <title>Sequencing the genomes of 1000 actinobacteria strains.</title>
        <authorList>
            <person name="Klenk H.-P."/>
        </authorList>
    </citation>
    <scope>NUCLEOTIDE SEQUENCE [LARGE SCALE GENOMIC DNA]</scope>
    <source>
        <strain evidence="3 4">DSM 45015</strain>
    </source>
</reference>
<sequence length="373" mass="40761">MHSRQYLCWTENGAEQRAVWRSLSKAPAPGKTVVVDDRVSADSAFRMASQGTAMLWRGDFPNARQLLQAMTRRVDRRRRKPASSPTDAFHRHRQAQAQRARILGMLLVPFGPDHTIPLLRAPDVWHACSEAYGADAEPGVGPLRELLGAISAHEWHRKGVPVPALEGRVHPRYGVFSPSRSEYVDLVAQLPLPSRRSAFDIGTGTGVLAAVLARRGVGTVVATDDSPRAAECARENLARLAPAQRTQVLETPLFPPGRASLVVCNPPWIPAKPTTPLEHAIYDPEHRMLHGFLNGLAAHLEPGGEGWLVLSDLAERLGLRSRAELLAAFDTAGLRLLDRHDTSPAHPRSADTSDPLHAARAAEVTSLWRLAAD</sequence>
<dbReference type="InterPro" id="IPR050320">
    <property type="entry name" value="N5-glutamine_MTase"/>
</dbReference>
<keyword evidence="3" id="KW-0489">Methyltransferase</keyword>
<dbReference type="PANTHER" id="PTHR18895">
    <property type="entry name" value="HEMK METHYLTRANSFERASE"/>
    <property type="match status" value="1"/>
</dbReference>
<protein>
    <submittedName>
        <fullName evidence="3">Methylase of polypeptide subunit release factors</fullName>
    </submittedName>
</protein>
<evidence type="ECO:0000313" key="3">
    <source>
        <dbReference type="EMBL" id="TQN31531.1"/>
    </source>
</evidence>
<dbReference type="Gene3D" id="3.40.50.150">
    <property type="entry name" value="Vaccinia Virus protein VP39"/>
    <property type="match status" value="1"/>
</dbReference>
<dbReference type="Pfam" id="PF05175">
    <property type="entry name" value="MTS"/>
    <property type="match status" value="1"/>
</dbReference>
<dbReference type="Proteomes" id="UP000317422">
    <property type="component" value="Unassembled WGS sequence"/>
</dbReference>
<name>A0A543NI70_9ACTN</name>
<keyword evidence="4" id="KW-1185">Reference proteome</keyword>
<organism evidence="3 4">
    <name type="scientific">Haloactinospora alba</name>
    <dbReference type="NCBI Taxonomy" id="405555"/>
    <lineage>
        <taxon>Bacteria</taxon>
        <taxon>Bacillati</taxon>
        <taxon>Actinomycetota</taxon>
        <taxon>Actinomycetes</taxon>
        <taxon>Streptosporangiales</taxon>
        <taxon>Nocardiopsidaceae</taxon>
        <taxon>Haloactinospora</taxon>
    </lineage>
</organism>
<evidence type="ECO:0000259" key="2">
    <source>
        <dbReference type="Pfam" id="PF05175"/>
    </source>
</evidence>
<dbReference type="EMBL" id="VFQC01000001">
    <property type="protein sequence ID" value="TQN31531.1"/>
    <property type="molecule type" value="Genomic_DNA"/>
</dbReference>
<dbReference type="PROSITE" id="PS00092">
    <property type="entry name" value="N6_MTASE"/>
    <property type="match status" value="1"/>
</dbReference>
<evidence type="ECO:0000313" key="4">
    <source>
        <dbReference type="Proteomes" id="UP000317422"/>
    </source>
</evidence>
<comment type="caution">
    <text evidence="3">The sequence shown here is derived from an EMBL/GenBank/DDBJ whole genome shotgun (WGS) entry which is preliminary data.</text>
</comment>
<dbReference type="AlphaFoldDB" id="A0A543NI70"/>
<dbReference type="GO" id="GO:0032259">
    <property type="term" value="P:methylation"/>
    <property type="evidence" value="ECO:0007669"/>
    <property type="project" value="UniProtKB-KW"/>
</dbReference>
<dbReference type="GO" id="GO:0036009">
    <property type="term" value="F:protein-glutamine N-methyltransferase activity"/>
    <property type="evidence" value="ECO:0007669"/>
    <property type="project" value="TreeGrafter"/>
</dbReference>
<dbReference type="SUPFAM" id="SSF53335">
    <property type="entry name" value="S-adenosyl-L-methionine-dependent methyltransferases"/>
    <property type="match status" value="1"/>
</dbReference>
<dbReference type="PANTHER" id="PTHR18895:SF74">
    <property type="entry name" value="MTRF1L RELEASE FACTOR GLUTAMINE METHYLTRANSFERASE"/>
    <property type="match status" value="1"/>
</dbReference>
<dbReference type="InterPro" id="IPR007848">
    <property type="entry name" value="Small_mtfrase_dom"/>
</dbReference>
<gene>
    <name evidence="3" type="ORF">FHX37_1438</name>
</gene>
<keyword evidence="3" id="KW-0808">Transferase</keyword>